<dbReference type="InterPro" id="IPR006121">
    <property type="entry name" value="HMA_dom"/>
</dbReference>
<dbReference type="Proteomes" id="UP000184038">
    <property type="component" value="Unassembled WGS sequence"/>
</dbReference>
<protein>
    <submittedName>
        <fullName evidence="1">Uncharacterized protein</fullName>
    </submittedName>
</protein>
<dbReference type="SUPFAM" id="SSF55008">
    <property type="entry name" value="HMA, heavy metal-associated domain"/>
    <property type="match status" value="1"/>
</dbReference>
<gene>
    <name evidence="1" type="ORF">SAMN02746066_01166</name>
</gene>
<name>A0A1M7GWY8_9FIRM</name>
<keyword evidence="2" id="KW-1185">Reference proteome</keyword>
<dbReference type="GO" id="GO:0046872">
    <property type="term" value="F:metal ion binding"/>
    <property type="evidence" value="ECO:0007669"/>
    <property type="project" value="InterPro"/>
</dbReference>
<dbReference type="CDD" id="cd00371">
    <property type="entry name" value="HMA"/>
    <property type="match status" value="1"/>
</dbReference>
<accession>A0A1M7GWY8</accession>
<evidence type="ECO:0000313" key="1">
    <source>
        <dbReference type="EMBL" id="SHM20710.1"/>
    </source>
</evidence>
<dbReference type="InterPro" id="IPR036163">
    <property type="entry name" value="HMA_dom_sf"/>
</dbReference>
<dbReference type="Gene3D" id="3.30.70.100">
    <property type="match status" value="1"/>
</dbReference>
<dbReference type="AlphaFoldDB" id="A0A1M7GWY8"/>
<organism evidence="1 2">
    <name type="scientific">Anaerosporobacter mobilis DSM 15930</name>
    <dbReference type="NCBI Taxonomy" id="1120996"/>
    <lineage>
        <taxon>Bacteria</taxon>
        <taxon>Bacillati</taxon>
        <taxon>Bacillota</taxon>
        <taxon>Clostridia</taxon>
        <taxon>Lachnospirales</taxon>
        <taxon>Lachnospiraceae</taxon>
        <taxon>Anaerosporobacter</taxon>
    </lineage>
</organism>
<sequence>MEKIHYSVSGLINEDKKTQVKNALSKINGVNMVNVDLGRGSIEVGYNSKTNQNSITNCIEHVGCKIQ</sequence>
<dbReference type="RefSeq" id="WP_073284435.1">
    <property type="nucleotide sequence ID" value="NZ_FRCP01000007.1"/>
</dbReference>
<reference evidence="1 2" key="1">
    <citation type="submission" date="2016-11" db="EMBL/GenBank/DDBJ databases">
        <authorList>
            <person name="Jaros S."/>
            <person name="Januszkiewicz K."/>
            <person name="Wedrychowicz H."/>
        </authorList>
    </citation>
    <scope>NUCLEOTIDE SEQUENCE [LARGE SCALE GENOMIC DNA]</scope>
    <source>
        <strain evidence="1 2">DSM 15930</strain>
    </source>
</reference>
<dbReference type="OrthoDB" id="1913655at2"/>
<evidence type="ECO:0000313" key="2">
    <source>
        <dbReference type="Proteomes" id="UP000184038"/>
    </source>
</evidence>
<dbReference type="STRING" id="1120996.SAMN02746066_01166"/>
<proteinExistence type="predicted"/>
<dbReference type="EMBL" id="FRCP01000007">
    <property type="protein sequence ID" value="SHM20710.1"/>
    <property type="molecule type" value="Genomic_DNA"/>
</dbReference>